<protein>
    <submittedName>
        <fullName evidence="3">Uncharacterized protein</fullName>
    </submittedName>
</protein>
<dbReference type="PANTHER" id="PTHR24117">
    <property type="entry name" value="AGAP007537-PB"/>
    <property type="match status" value="1"/>
</dbReference>
<proteinExistence type="inferred from homology"/>
<evidence type="ECO:0000313" key="4">
    <source>
        <dbReference type="Proteomes" id="UP000472271"/>
    </source>
</evidence>
<dbReference type="InParanoid" id="A0A672ZAG8"/>
<feature type="compositionally biased region" description="Acidic residues" evidence="2">
    <location>
        <begin position="184"/>
        <end position="196"/>
    </location>
</feature>
<reference evidence="3" key="2">
    <citation type="submission" date="2025-08" db="UniProtKB">
        <authorList>
            <consortium name="Ensembl"/>
        </authorList>
    </citation>
    <scope>IDENTIFICATION</scope>
</reference>
<feature type="compositionally biased region" description="Basic and acidic residues" evidence="2">
    <location>
        <begin position="92"/>
        <end position="111"/>
    </location>
</feature>
<accession>A0A672ZAG8</accession>
<reference evidence="3" key="1">
    <citation type="submission" date="2019-06" db="EMBL/GenBank/DDBJ databases">
        <authorList>
            <consortium name="Wellcome Sanger Institute Data Sharing"/>
        </authorList>
    </citation>
    <scope>NUCLEOTIDE SEQUENCE [LARGE SCALE GENOMIC DNA]</scope>
</reference>
<dbReference type="PANTHER" id="PTHR24117:SF8">
    <property type="entry name" value="BCL-6 COREPRESSOR"/>
    <property type="match status" value="1"/>
</dbReference>
<dbReference type="InterPro" id="IPR047144">
    <property type="entry name" value="BCOR-like"/>
</dbReference>
<feature type="compositionally biased region" description="Basic and acidic residues" evidence="2">
    <location>
        <begin position="171"/>
        <end position="182"/>
    </location>
</feature>
<sequence length="300" mass="33117">CDSYLPPGLGYTNRYVPYSVAESMSLQCMTIQGKGPVYPHPVLFGSGSFYPPRLAPKHGLPYGVHPNQGDYLAYQKSQEMAPTSVASQPGLDTKDQLEDRSKCQDKPWNVERNKKMLNADCDNEQDNSTNQIVKVSGKSHPSARDDVVCIDLVRDEAEFTGDVSTNKPSTTRREDSSKHGTSEEIPEETPDEEEEQLSPLPDIPEEQTMQCVLAYSRTQVGLDVLLDEDEGPGCSKSRRSGLAKRIANSSGYVGDRLKCVTTELYADASQLSREQRAVIIAPPLPVRVGFLILIFPLTVH</sequence>
<evidence type="ECO:0000313" key="3">
    <source>
        <dbReference type="Ensembl" id="ENSSORP00005013870.1"/>
    </source>
</evidence>
<keyword evidence="4" id="KW-1185">Reference proteome</keyword>
<feature type="region of interest" description="Disordered" evidence="2">
    <location>
        <begin position="161"/>
        <end position="198"/>
    </location>
</feature>
<comment type="similarity">
    <text evidence="1">Belongs to the BCOR family.</text>
</comment>
<dbReference type="GO" id="GO:0003714">
    <property type="term" value="F:transcription corepressor activity"/>
    <property type="evidence" value="ECO:0007669"/>
    <property type="project" value="TreeGrafter"/>
</dbReference>
<dbReference type="Ensembl" id="ENSSORT00005014286.1">
    <property type="protein sequence ID" value="ENSSORP00005013870.1"/>
    <property type="gene ID" value="ENSSORG00005007113.1"/>
</dbReference>
<organism evidence="3 4">
    <name type="scientific">Sphaeramia orbicularis</name>
    <name type="common">orbiculate cardinalfish</name>
    <dbReference type="NCBI Taxonomy" id="375764"/>
    <lineage>
        <taxon>Eukaryota</taxon>
        <taxon>Metazoa</taxon>
        <taxon>Chordata</taxon>
        <taxon>Craniata</taxon>
        <taxon>Vertebrata</taxon>
        <taxon>Euteleostomi</taxon>
        <taxon>Actinopterygii</taxon>
        <taxon>Neopterygii</taxon>
        <taxon>Teleostei</taxon>
        <taxon>Neoteleostei</taxon>
        <taxon>Acanthomorphata</taxon>
        <taxon>Gobiaria</taxon>
        <taxon>Kurtiformes</taxon>
        <taxon>Apogonoidei</taxon>
        <taxon>Apogonidae</taxon>
        <taxon>Apogoninae</taxon>
        <taxon>Sphaeramia</taxon>
    </lineage>
</organism>
<dbReference type="GO" id="GO:0005634">
    <property type="term" value="C:nucleus"/>
    <property type="evidence" value="ECO:0007669"/>
    <property type="project" value="TreeGrafter"/>
</dbReference>
<feature type="region of interest" description="Disordered" evidence="2">
    <location>
        <begin position="80"/>
        <end position="111"/>
    </location>
</feature>
<dbReference type="AlphaFoldDB" id="A0A672ZAG8"/>
<reference evidence="3" key="3">
    <citation type="submission" date="2025-09" db="UniProtKB">
        <authorList>
            <consortium name="Ensembl"/>
        </authorList>
    </citation>
    <scope>IDENTIFICATION</scope>
</reference>
<evidence type="ECO:0000256" key="2">
    <source>
        <dbReference type="SAM" id="MobiDB-lite"/>
    </source>
</evidence>
<evidence type="ECO:0000256" key="1">
    <source>
        <dbReference type="ARBA" id="ARBA00034703"/>
    </source>
</evidence>
<name>A0A672ZAG8_9TELE</name>
<dbReference type="GO" id="GO:0000122">
    <property type="term" value="P:negative regulation of transcription by RNA polymerase II"/>
    <property type="evidence" value="ECO:0007669"/>
    <property type="project" value="TreeGrafter"/>
</dbReference>
<dbReference type="Proteomes" id="UP000472271">
    <property type="component" value="Chromosome 2"/>
</dbReference>